<dbReference type="PANTHER" id="PTHR31614">
    <property type="entry name" value="PROTEIN DOWNSTREAM OF FLC-RELATED"/>
    <property type="match status" value="1"/>
</dbReference>
<protein>
    <submittedName>
        <fullName evidence="5">Pollen-specific protein C13</fullName>
    </submittedName>
</protein>
<dbReference type="Pfam" id="PF01190">
    <property type="entry name" value="Pollen_Ole_e_1"/>
    <property type="match status" value="1"/>
</dbReference>
<accession>A0A6I9QXI2</accession>
<comment type="similarity">
    <text evidence="1">Belongs to the Ole e I family.</text>
</comment>
<dbReference type="Proteomes" id="UP000504607">
    <property type="component" value="Chromosome 3"/>
</dbReference>
<keyword evidence="4" id="KW-1185">Reference proteome</keyword>
<dbReference type="RefSeq" id="XP_010916905.1">
    <property type="nucleotide sequence ID" value="XM_010918603.3"/>
</dbReference>
<feature type="signal peptide" evidence="3">
    <location>
        <begin position="1"/>
        <end position="29"/>
    </location>
</feature>
<sequence>MAKQQVLAFAAWALAAAAMVVFLPAAVSGARDVKLAANTGFVVEGRVFCDTCRAGFETPKTTYIAGAKVRVECRSRMTGAKICSFDGMTDHTGTYNILVADEHEHENCESVLVSSPVKGCDRILEGRERASVSLTHNNGITSDKRFANSLGFQKNIPVAGCAQLLEMYRQYENEV</sequence>
<keyword evidence="2" id="KW-1015">Disulfide bond</keyword>
<evidence type="ECO:0000256" key="2">
    <source>
        <dbReference type="ARBA" id="ARBA00023157"/>
    </source>
</evidence>
<dbReference type="PANTHER" id="PTHR31614:SF5">
    <property type="entry name" value="ALLERGEN-LIKE PROTEIN BRSN20"/>
    <property type="match status" value="1"/>
</dbReference>
<evidence type="ECO:0000313" key="5">
    <source>
        <dbReference type="RefSeq" id="XP_010916905.1"/>
    </source>
</evidence>
<reference evidence="5" key="1">
    <citation type="submission" date="2025-08" db="UniProtKB">
        <authorList>
            <consortium name="RefSeq"/>
        </authorList>
    </citation>
    <scope>IDENTIFICATION</scope>
</reference>
<gene>
    <name evidence="5" type="primary">LOC105041637</name>
</gene>
<dbReference type="GeneID" id="105041637"/>
<dbReference type="InParanoid" id="A0A6I9QXI2"/>
<evidence type="ECO:0000313" key="4">
    <source>
        <dbReference type="Proteomes" id="UP000504607"/>
    </source>
</evidence>
<name>A0A6I9QXI2_ELAGV</name>
<dbReference type="InterPro" id="IPR006041">
    <property type="entry name" value="Pollen_Ole_e1_allergen"/>
</dbReference>
<dbReference type="AlphaFoldDB" id="A0A6I9QXI2"/>
<evidence type="ECO:0000256" key="3">
    <source>
        <dbReference type="SAM" id="SignalP"/>
    </source>
</evidence>
<feature type="chain" id="PRO_5027118847" evidence="3">
    <location>
        <begin position="30"/>
        <end position="175"/>
    </location>
</feature>
<dbReference type="KEGG" id="egu:105041637"/>
<evidence type="ECO:0000256" key="1">
    <source>
        <dbReference type="ARBA" id="ARBA00010049"/>
    </source>
</evidence>
<dbReference type="OrthoDB" id="1896520at2759"/>
<keyword evidence="3" id="KW-0732">Signal</keyword>
<dbReference type="FunCoup" id="A0A6I9QXI2">
    <property type="interactions" value="1490"/>
</dbReference>
<organism evidence="4 5">
    <name type="scientific">Elaeis guineensis var. tenera</name>
    <name type="common">Oil palm</name>
    <dbReference type="NCBI Taxonomy" id="51953"/>
    <lineage>
        <taxon>Eukaryota</taxon>
        <taxon>Viridiplantae</taxon>
        <taxon>Streptophyta</taxon>
        <taxon>Embryophyta</taxon>
        <taxon>Tracheophyta</taxon>
        <taxon>Spermatophyta</taxon>
        <taxon>Magnoliopsida</taxon>
        <taxon>Liliopsida</taxon>
        <taxon>Arecaceae</taxon>
        <taxon>Arecoideae</taxon>
        <taxon>Cocoseae</taxon>
        <taxon>Elaeidinae</taxon>
        <taxon>Elaeis</taxon>
    </lineage>
</organism>
<proteinExistence type="inferred from homology"/>